<gene>
    <name evidence="1" type="ORF">TrLO_g11807</name>
</gene>
<comment type="caution">
    <text evidence="1">The sequence shown here is derived from an EMBL/GenBank/DDBJ whole genome shotgun (WGS) entry which is preliminary data.</text>
</comment>
<protein>
    <submittedName>
        <fullName evidence="1">Uncharacterized protein</fullName>
    </submittedName>
</protein>
<dbReference type="OrthoDB" id="45324at2759"/>
<accession>A0A9W7CKW1</accession>
<name>A0A9W7CKW1_9STRA</name>
<evidence type="ECO:0000313" key="1">
    <source>
        <dbReference type="EMBL" id="GMI06479.1"/>
    </source>
</evidence>
<proteinExistence type="predicted"/>
<reference evidence="2" key="1">
    <citation type="journal article" date="2023" name="Commun. Biol.">
        <title>Genome analysis of Parmales, the sister group of diatoms, reveals the evolutionary specialization of diatoms from phago-mixotrophs to photoautotrophs.</title>
        <authorList>
            <person name="Ban H."/>
            <person name="Sato S."/>
            <person name="Yoshikawa S."/>
            <person name="Yamada K."/>
            <person name="Nakamura Y."/>
            <person name="Ichinomiya M."/>
            <person name="Sato N."/>
            <person name="Blanc-Mathieu R."/>
            <person name="Endo H."/>
            <person name="Kuwata A."/>
            <person name="Ogata H."/>
        </authorList>
    </citation>
    <scope>NUCLEOTIDE SEQUENCE [LARGE SCALE GENOMIC DNA]</scope>
    <source>
        <strain evidence="2">NIES 3700</strain>
    </source>
</reference>
<organism evidence="1 2">
    <name type="scientific">Triparma laevis f. longispina</name>
    <dbReference type="NCBI Taxonomy" id="1714387"/>
    <lineage>
        <taxon>Eukaryota</taxon>
        <taxon>Sar</taxon>
        <taxon>Stramenopiles</taxon>
        <taxon>Ochrophyta</taxon>
        <taxon>Bolidophyceae</taxon>
        <taxon>Parmales</taxon>
        <taxon>Triparmaceae</taxon>
        <taxon>Triparma</taxon>
    </lineage>
</organism>
<evidence type="ECO:0000313" key="2">
    <source>
        <dbReference type="Proteomes" id="UP001165122"/>
    </source>
</evidence>
<dbReference type="AlphaFoldDB" id="A0A9W7CKW1"/>
<sequence length="146" mass="16405">MKTSYLSRPRNCKYFLVVSLRYLSNPLLHHSYITARPSKPTDVSKAILEGSYGKPPSFLTFSTSDFTFPYTFKLTEKDLTTEGTQIKIYDKMPITVSARYDIDGIASTRGENDLVGRSESFINSDTSIKLQSRGIGGRFVTGLKKK</sequence>
<dbReference type="Proteomes" id="UP001165122">
    <property type="component" value="Unassembled WGS sequence"/>
</dbReference>
<dbReference type="EMBL" id="BRXW01000100">
    <property type="protein sequence ID" value="GMI06479.1"/>
    <property type="molecule type" value="Genomic_DNA"/>
</dbReference>
<keyword evidence="2" id="KW-1185">Reference proteome</keyword>